<keyword evidence="3" id="KW-1185">Reference proteome</keyword>
<dbReference type="Proteomes" id="UP001239213">
    <property type="component" value="Unassembled WGS sequence"/>
</dbReference>
<dbReference type="EMBL" id="MPDP01000139">
    <property type="protein sequence ID" value="KAK1476781.1"/>
    <property type="molecule type" value="Genomic_DNA"/>
</dbReference>
<evidence type="ECO:0000313" key="2">
    <source>
        <dbReference type="EMBL" id="KAK1476781.1"/>
    </source>
</evidence>
<name>A0AAI9Y6D8_9PEZI</name>
<feature type="chain" id="PRO_5042466937" description="Secreted protein" evidence="1">
    <location>
        <begin position="19"/>
        <end position="89"/>
    </location>
</feature>
<organism evidence="2 3">
    <name type="scientific">Colletotrichum cuscutae</name>
    <dbReference type="NCBI Taxonomy" id="1209917"/>
    <lineage>
        <taxon>Eukaryota</taxon>
        <taxon>Fungi</taxon>
        <taxon>Dikarya</taxon>
        <taxon>Ascomycota</taxon>
        <taxon>Pezizomycotina</taxon>
        <taxon>Sordariomycetes</taxon>
        <taxon>Hypocreomycetidae</taxon>
        <taxon>Glomerellales</taxon>
        <taxon>Glomerellaceae</taxon>
        <taxon>Colletotrichum</taxon>
        <taxon>Colletotrichum acutatum species complex</taxon>
    </lineage>
</organism>
<evidence type="ECO:0000313" key="3">
    <source>
        <dbReference type="Proteomes" id="UP001239213"/>
    </source>
</evidence>
<evidence type="ECO:0008006" key="4">
    <source>
        <dbReference type="Google" id="ProtNLM"/>
    </source>
</evidence>
<protein>
    <recommendedName>
        <fullName evidence="4">Secreted protein</fullName>
    </recommendedName>
</protein>
<sequence length="89" mass="10293">MIFLTLLVVKSSVRTILAELSRPAAVEMSCDLIGTGSRMYLAQGCFTWVFTQWTWEPPSRRYQSPTSPPFLYRQVRLRQSRSRCLFNTG</sequence>
<evidence type="ECO:0000256" key="1">
    <source>
        <dbReference type="SAM" id="SignalP"/>
    </source>
</evidence>
<accession>A0AAI9Y6D8</accession>
<feature type="signal peptide" evidence="1">
    <location>
        <begin position="1"/>
        <end position="18"/>
    </location>
</feature>
<proteinExistence type="predicted"/>
<reference evidence="2" key="1">
    <citation type="submission" date="2016-11" db="EMBL/GenBank/DDBJ databases">
        <title>The genome sequence of Colletotrichum cuscutae.</title>
        <authorList>
            <person name="Baroncelli R."/>
        </authorList>
    </citation>
    <scope>NUCLEOTIDE SEQUENCE</scope>
    <source>
        <strain evidence="2">IMI 304802</strain>
    </source>
</reference>
<keyword evidence="1" id="KW-0732">Signal</keyword>
<gene>
    <name evidence="2" type="ORF">CCUS01_16745</name>
</gene>
<dbReference type="AlphaFoldDB" id="A0AAI9Y6D8"/>
<comment type="caution">
    <text evidence="2">The sequence shown here is derived from an EMBL/GenBank/DDBJ whole genome shotgun (WGS) entry which is preliminary data.</text>
</comment>